<dbReference type="CDD" id="cd02012">
    <property type="entry name" value="TPP_TK"/>
    <property type="match status" value="1"/>
</dbReference>
<evidence type="ECO:0000256" key="9">
    <source>
        <dbReference type="ARBA" id="ARBA00022837"/>
    </source>
</evidence>
<feature type="binding site" evidence="15">
    <location>
        <position position="378"/>
    </location>
    <ligand>
        <name>substrate</name>
    </ligand>
</feature>
<dbReference type="EMBL" id="CP036262">
    <property type="protein sequence ID" value="QDS93649.1"/>
    <property type="molecule type" value="Genomic_DNA"/>
</dbReference>
<evidence type="ECO:0000256" key="13">
    <source>
        <dbReference type="NCBIfam" id="TIGR00232"/>
    </source>
</evidence>
<dbReference type="Pfam" id="PF02779">
    <property type="entry name" value="Transket_pyr"/>
    <property type="match status" value="1"/>
</dbReference>
<keyword evidence="8 17" id="KW-0479">Metal-binding</keyword>
<feature type="binding site" evidence="16">
    <location>
        <position position="459"/>
    </location>
    <ligand>
        <name>thiamine diphosphate</name>
        <dbReference type="ChEBI" id="CHEBI:58937"/>
    </ligand>
</feature>
<comment type="subunit">
    <text evidence="5">Homodimer.</text>
</comment>
<evidence type="ECO:0000256" key="8">
    <source>
        <dbReference type="ARBA" id="ARBA00022723"/>
    </source>
</evidence>
<evidence type="ECO:0000256" key="4">
    <source>
        <dbReference type="ARBA" id="ARBA00007131"/>
    </source>
</evidence>
<evidence type="ECO:0000256" key="17">
    <source>
        <dbReference type="PIRSR" id="PIRSR605478-4"/>
    </source>
</evidence>
<keyword evidence="7 20" id="KW-0808">Transferase</keyword>
<feature type="active site" description="Proton donor" evidence="14">
    <location>
        <position position="434"/>
    </location>
</feature>
<feature type="binding site" evidence="16">
    <location>
        <position position="177"/>
    </location>
    <ligand>
        <name>thiamine diphosphate</name>
        <dbReference type="ChEBI" id="CHEBI:58937"/>
    </ligand>
</feature>
<evidence type="ECO:0000256" key="15">
    <source>
        <dbReference type="PIRSR" id="PIRSR605478-2"/>
    </source>
</evidence>
<dbReference type="Gene3D" id="3.40.50.970">
    <property type="match status" value="2"/>
</dbReference>
<feature type="binding site" evidence="16">
    <location>
        <position position="206"/>
    </location>
    <ligand>
        <name>thiamine diphosphate</name>
        <dbReference type="ChEBI" id="CHEBI:58937"/>
    </ligand>
</feature>
<feature type="site" description="Important for catalytic activity" evidence="18">
    <location>
        <position position="34"/>
    </location>
</feature>
<sequence>MVSAMSVATDLKKTAIDTIRTLSMDAVQEANSGHPGTPMALAPVAYQVYNEAMQYDPAEPNWPNRDRFVLSCGHASMLLYSMLHLCGVKATDADGNPTDKPSITLDDIKKFRQLDSPCAGHPEFGFAAGIETTTGPLGQGVSNSVGMAMASNWFAARYNTAEQTLFDYNVYALCSDGDLMEGIASEAASIAGHLKLSNLCWLYDDNHITIEGDTDLAFSEDVGKRFEGMGWNVLHVADANDTDALGKAIDQFKACEDRPTLIVVRSIIGYGAPHKQNTHGAHGAPLGWDEIALAKESYGLPADKKFYVADGVMEHFADGIGKRGAAASAAWNTTWSAYQKANPEKAAELKQVFAGGLPADWDSQIPTFEASEKGDATRNSSGKVLNAVASKIPWMIGGSADLAPSNKTNLDFDGAGDLLPTNYGGRNLHFGIREHAMAAICNGLSLSGLRAYGATFFVFTDYMRGAMRLSSIMHQPVMYILTHDSIGVGEDGPTHQPVEHLSACRAIPGLNVFRPGDSNETAECYRAAMNISDHPSAFVLSRQNMPTLCRDKYSAASGCAKGGYVLADCEGTPEVILMGSGSELSLCVDAYETLTAEGVKARVVSMPCIDLFEQQDCSYKESVLPIACTARVAVEAGLRQSWDRYIGLHGKFVGMIGYGASGPFDAVYSKFNITTEAVIEAAKKQL</sequence>
<dbReference type="Pfam" id="PF00456">
    <property type="entry name" value="Transketolase_N"/>
    <property type="match status" value="1"/>
</dbReference>
<comment type="similarity">
    <text evidence="4">Belongs to the transketolase family.</text>
</comment>
<name>A0A517MFI0_9BACT</name>
<proteinExistence type="inferred from homology"/>
<evidence type="ECO:0000256" key="6">
    <source>
        <dbReference type="ARBA" id="ARBA00013152"/>
    </source>
</evidence>
<dbReference type="FunFam" id="3.40.50.920:FF:000003">
    <property type="entry name" value="Transketolase"/>
    <property type="match status" value="1"/>
</dbReference>
<feature type="binding site" evidence="15">
    <location>
        <position position="542"/>
    </location>
    <ligand>
        <name>substrate</name>
    </ligand>
</feature>
<evidence type="ECO:0000259" key="19">
    <source>
        <dbReference type="SMART" id="SM00861"/>
    </source>
</evidence>
<protein>
    <recommendedName>
        <fullName evidence="6 13">Transketolase</fullName>
        <ecNumber evidence="6 13">2.2.1.1</ecNumber>
    </recommendedName>
</protein>
<dbReference type="EC" id="2.2.1.1" evidence="6 13"/>
<dbReference type="KEGG" id="rml:FF011L_24220"/>
<keyword evidence="11 16" id="KW-0786">Thiamine pyrophosphate</keyword>
<keyword evidence="10 17" id="KW-0460">Magnesium</keyword>
<evidence type="ECO:0000256" key="12">
    <source>
        <dbReference type="ARBA" id="ARBA00049473"/>
    </source>
</evidence>
<keyword evidence="9" id="KW-0106">Calcium</keyword>
<evidence type="ECO:0000256" key="16">
    <source>
        <dbReference type="PIRSR" id="PIRSR605478-3"/>
    </source>
</evidence>
<dbReference type="GO" id="GO:0006098">
    <property type="term" value="P:pentose-phosphate shunt"/>
    <property type="evidence" value="ECO:0007669"/>
    <property type="project" value="TreeGrafter"/>
</dbReference>
<dbReference type="GO" id="GO:0005829">
    <property type="term" value="C:cytosol"/>
    <property type="evidence" value="ECO:0007669"/>
    <property type="project" value="TreeGrafter"/>
</dbReference>
<accession>A0A517MFI0</accession>
<dbReference type="InterPro" id="IPR005478">
    <property type="entry name" value="Transketolase_bac-like"/>
</dbReference>
<organism evidence="20 21">
    <name type="scientific">Roseimaritima multifibrata</name>
    <dbReference type="NCBI Taxonomy" id="1930274"/>
    <lineage>
        <taxon>Bacteria</taxon>
        <taxon>Pseudomonadati</taxon>
        <taxon>Planctomycetota</taxon>
        <taxon>Planctomycetia</taxon>
        <taxon>Pirellulales</taxon>
        <taxon>Pirellulaceae</taxon>
        <taxon>Roseimaritima</taxon>
    </lineage>
</organism>
<evidence type="ECO:0000256" key="11">
    <source>
        <dbReference type="ARBA" id="ARBA00023052"/>
    </source>
</evidence>
<dbReference type="GO" id="GO:0004802">
    <property type="term" value="F:transketolase activity"/>
    <property type="evidence" value="ECO:0007669"/>
    <property type="project" value="UniProtKB-UniRule"/>
</dbReference>
<evidence type="ECO:0000256" key="10">
    <source>
        <dbReference type="ARBA" id="ARBA00022842"/>
    </source>
</evidence>
<dbReference type="PROSITE" id="PS00802">
    <property type="entry name" value="TRANSKETOLASE_2"/>
    <property type="match status" value="1"/>
</dbReference>
<comment type="cofactor">
    <cofactor evidence="1">
        <name>Ca(2+)</name>
        <dbReference type="ChEBI" id="CHEBI:29108"/>
    </cofactor>
</comment>
<reference evidence="20 21" key="1">
    <citation type="submission" date="2019-02" db="EMBL/GenBank/DDBJ databases">
        <title>Deep-cultivation of Planctomycetes and their phenomic and genomic characterization uncovers novel biology.</title>
        <authorList>
            <person name="Wiegand S."/>
            <person name="Jogler M."/>
            <person name="Boedeker C."/>
            <person name="Pinto D."/>
            <person name="Vollmers J."/>
            <person name="Rivas-Marin E."/>
            <person name="Kohn T."/>
            <person name="Peeters S.H."/>
            <person name="Heuer A."/>
            <person name="Rast P."/>
            <person name="Oberbeckmann S."/>
            <person name="Bunk B."/>
            <person name="Jeske O."/>
            <person name="Meyerdierks A."/>
            <person name="Storesund J.E."/>
            <person name="Kallscheuer N."/>
            <person name="Luecker S."/>
            <person name="Lage O.M."/>
            <person name="Pohl T."/>
            <person name="Merkel B.J."/>
            <person name="Hornburger P."/>
            <person name="Mueller R.-W."/>
            <person name="Bruemmer F."/>
            <person name="Labrenz M."/>
            <person name="Spormann A.M."/>
            <person name="Op den Camp H."/>
            <person name="Overmann J."/>
            <person name="Amann R."/>
            <person name="Jetten M.S.M."/>
            <person name="Mascher T."/>
            <person name="Medema M.H."/>
            <person name="Devos D.P."/>
            <person name="Kaster A.-K."/>
            <person name="Ovreas L."/>
            <person name="Rohde M."/>
            <person name="Galperin M.Y."/>
            <person name="Jogler C."/>
        </authorList>
    </citation>
    <scope>NUCLEOTIDE SEQUENCE [LARGE SCALE GENOMIC DNA]</scope>
    <source>
        <strain evidence="20 21">FF011L</strain>
    </source>
</reference>
<dbReference type="InterPro" id="IPR033247">
    <property type="entry name" value="Transketolase_fam"/>
</dbReference>
<dbReference type="InterPro" id="IPR020826">
    <property type="entry name" value="Transketolase_BS"/>
</dbReference>
<gene>
    <name evidence="20" type="primary">tkt</name>
    <name evidence="20" type="ORF">FF011L_24220</name>
</gene>
<dbReference type="Proteomes" id="UP000320672">
    <property type="component" value="Chromosome"/>
</dbReference>
<dbReference type="InterPro" id="IPR055152">
    <property type="entry name" value="Transketolase-like_C_2"/>
</dbReference>
<dbReference type="FunFam" id="3.40.50.970:FF:000045">
    <property type="entry name" value="Transketolase"/>
    <property type="match status" value="1"/>
</dbReference>
<evidence type="ECO:0000313" key="21">
    <source>
        <dbReference type="Proteomes" id="UP000320672"/>
    </source>
</evidence>
<comment type="cofactor">
    <cofactor evidence="17">
        <name>Mg(2+)</name>
        <dbReference type="ChEBI" id="CHEBI:18420"/>
    </cofactor>
    <text evidence="17">Binds 1 Mg(2+) ion per subunit. Can also utilize other divalent metal cations, such as Ca(2+), Mn(2+) and Co(2+).</text>
</comment>
<dbReference type="FunFam" id="3.40.50.970:FF:000004">
    <property type="entry name" value="Transketolase"/>
    <property type="match status" value="1"/>
</dbReference>
<dbReference type="PANTHER" id="PTHR43522">
    <property type="entry name" value="TRANSKETOLASE"/>
    <property type="match status" value="1"/>
</dbReference>
<feature type="binding site" evidence="17">
    <location>
        <position position="208"/>
    </location>
    <ligand>
        <name>Mg(2+)</name>
        <dbReference type="ChEBI" id="CHEBI:18420"/>
    </ligand>
</feature>
<dbReference type="NCBIfam" id="TIGR00232">
    <property type="entry name" value="tktlase_bact"/>
    <property type="match status" value="1"/>
</dbReference>
<comment type="cofactor">
    <cofactor evidence="16">
        <name>thiamine diphosphate</name>
        <dbReference type="ChEBI" id="CHEBI:58937"/>
    </cofactor>
    <text evidence="16">Binds 1 thiamine pyrophosphate per subunit. During the reaction, the substrate forms a covalent intermediate with the cofactor.</text>
</comment>
<dbReference type="AlphaFoldDB" id="A0A517MFI0"/>
<feature type="binding site" evidence="16">
    <location>
        <begin position="135"/>
        <end position="137"/>
    </location>
    <ligand>
        <name>thiamine diphosphate</name>
        <dbReference type="ChEBI" id="CHEBI:58937"/>
    </ligand>
</feature>
<comment type="cofactor">
    <cofactor evidence="2">
        <name>Mn(2+)</name>
        <dbReference type="ChEBI" id="CHEBI:29035"/>
    </cofactor>
</comment>
<evidence type="ECO:0000256" key="1">
    <source>
        <dbReference type="ARBA" id="ARBA00001913"/>
    </source>
</evidence>
<keyword evidence="21" id="KW-1185">Reference proteome</keyword>
<evidence type="ECO:0000256" key="5">
    <source>
        <dbReference type="ARBA" id="ARBA00011738"/>
    </source>
</evidence>
<dbReference type="InterPro" id="IPR029061">
    <property type="entry name" value="THDP-binding"/>
</dbReference>
<comment type="cofactor">
    <cofactor evidence="3">
        <name>Co(2+)</name>
        <dbReference type="ChEBI" id="CHEBI:48828"/>
    </cofactor>
</comment>
<evidence type="ECO:0000313" key="20">
    <source>
        <dbReference type="EMBL" id="QDS93649.1"/>
    </source>
</evidence>
<dbReference type="InterPro" id="IPR005474">
    <property type="entry name" value="Transketolase_N"/>
</dbReference>
<feature type="binding site" evidence="15">
    <location>
        <position position="491"/>
    </location>
    <ligand>
        <name>substrate</name>
    </ligand>
</feature>
<dbReference type="InterPro" id="IPR009014">
    <property type="entry name" value="Transketo_C/PFOR_II"/>
</dbReference>
<dbReference type="Pfam" id="PF22613">
    <property type="entry name" value="Transketolase_C_1"/>
    <property type="match status" value="1"/>
</dbReference>
<feature type="binding site" evidence="15">
    <location>
        <position position="282"/>
    </location>
    <ligand>
        <name>substrate</name>
    </ligand>
</feature>
<dbReference type="GO" id="GO:0046872">
    <property type="term" value="F:metal ion binding"/>
    <property type="evidence" value="ECO:0007669"/>
    <property type="project" value="UniProtKB-KW"/>
</dbReference>
<evidence type="ECO:0000256" key="7">
    <source>
        <dbReference type="ARBA" id="ARBA00022679"/>
    </source>
</evidence>
<feature type="binding site" evidence="17">
    <location>
        <position position="206"/>
    </location>
    <ligand>
        <name>Mg(2+)</name>
        <dbReference type="ChEBI" id="CHEBI:18420"/>
    </ligand>
</feature>
<feature type="binding site" evidence="16">
    <location>
        <position position="74"/>
    </location>
    <ligand>
        <name>thiamine diphosphate</name>
        <dbReference type="ChEBI" id="CHEBI:58937"/>
    </ligand>
</feature>
<feature type="binding site" evidence="15">
    <location>
        <position position="34"/>
    </location>
    <ligand>
        <name>substrate</name>
    </ligand>
</feature>
<dbReference type="SUPFAM" id="SSF52518">
    <property type="entry name" value="Thiamin diphosphate-binding fold (THDP-binding)"/>
    <property type="match status" value="2"/>
</dbReference>
<feature type="binding site" evidence="15">
    <location>
        <position position="483"/>
    </location>
    <ligand>
        <name>substrate</name>
    </ligand>
</feature>
<evidence type="ECO:0000256" key="18">
    <source>
        <dbReference type="PIRSR" id="PIRSR605478-5"/>
    </source>
</evidence>
<dbReference type="CDD" id="cd07033">
    <property type="entry name" value="TPP_PYR_DXS_TK_like"/>
    <property type="match status" value="1"/>
</dbReference>
<evidence type="ECO:0000256" key="2">
    <source>
        <dbReference type="ARBA" id="ARBA00001936"/>
    </source>
</evidence>
<feature type="domain" description="Transketolase-like pyrimidine-binding" evidence="19">
    <location>
        <begin position="375"/>
        <end position="547"/>
    </location>
</feature>
<dbReference type="SMART" id="SM00861">
    <property type="entry name" value="Transket_pyr"/>
    <property type="match status" value="1"/>
</dbReference>
<dbReference type="PANTHER" id="PTHR43522:SF2">
    <property type="entry name" value="TRANSKETOLASE 1-RELATED"/>
    <property type="match status" value="1"/>
</dbReference>
<comment type="catalytic activity">
    <reaction evidence="12">
        <text>D-sedoheptulose 7-phosphate + D-glyceraldehyde 3-phosphate = aldehydo-D-ribose 5-phosphate + D-xylulose 5-phosphate</text>
        <dbReference type="Rhea" id="RHEA:10508"/>
        <dbReference type="ChEBI" id="CHEBI:57483"/>
        <dbReference type="ChEBI" id="CHEBI:57737"/>
        <dbReference type="ChEBI" id="CHEBI:58273"/>
        <dbReference type="ChEBI" id="CHEBI:59776"/>
        <dbReference type="EC" id="2.2.1.1"/>
    </reaction>
</comment>
<dbReference type="SUPFAM" id="SSF52922">
    <property type="entry name" value="TK C-terminal domain-like"/>
    <property type="match status" value="1"/>
</dbReference>
<dbReference type="Gene3D" id="3.40.50.920">
    <property type="match status" value="1"/>
</dbReference>
<feature type="binding site" evidence="16">
    <location>
        <position position="282"/>
    </location>
    <ligand>
        <name>thiamine diphosphate</name>
        <dbReference type="ChEBI" id="CHEBI:58937"/>
    </ligand>
</feature>
<evidence type="ECO:0000256" key="14">
    <source>
        <dbReference type="PIRSR" id="PIRSR605478-1"/>
    </source>
</evidence>
<feature type="site" description="Important for catalytic activity" evidence="18">
    <location>
        <position position="282"/>
    </location>
</feature>
<feature type="binding site" evidence="17">
    <location>
        <position position="176"/>
    </location>
    <ligand>
        <name>Mg(2+)</name>
        <dbReference type="ChEBI" id="CHEBI:18420"/>
    </ligand>
</feature>
<feature type="binding site" evidence="15">
    <location>
        <position position="405"/>
    </location>
    <ligand>
        <name>substrate</name>
    </ligand>
</feature>
<evidence type="ECO:0000256" key="3">
    <source>
        <dbReference type="ARBA" id="ARBA00001941"/>
    </source>
</evidence>
<dbReference type="InterPro" id="IPR005475">
    <property type="entry name" value="Transketolase-like_Pyr-bd"/>
</dbReference>
<feature type="binding site" evidence="15">
    <location>
        <position position="495"/>
    </location>
    <ligand>
        <name>substrate</name>
    </ligand>
</feature>